<evidence type="ECO:0000259" key="4">
    <source>
        <dbReference type="Pfam" id="PF18998"/>
    </source>
</evidence>
<dbReference type="InterPro" id="IPR044060">
    <property type="entry name" value="Bacterial_rp_domain"/>
</dbReference>
<dbReference type="Pfam" id="PF18998">
    <property type="entry name" value="Flg_new_2"/>
    <property type="match status" value="1"/>
</dbReference>
<proteinExistence type="predicted"/>
<dbReference type="PROSITE" id="PS51450">
    <property type="entry name" value="LRR"/>
    <property type="match status" value="4"/>
</dbReference>
<evidence type="ECO:0000256" key="2">
    <source>
        <dbReference type="ARBA" id="ARBA00022737"/>
    </source>
</evidence>
<dbReference type="Pfam" id="PF13287">
    <property type="entry name" value="Fn3_assoc"/>
    <property type="match status" value="1"/>
</dbReference>
<keyword evidence="6" id="KW-1185">Reference proteome</keyword>
<feature type="domain" description="Bacterial repeat" evidence="4">
    <location>
        <begin position="783"/>
        <end position="826"/>
    </location>
</feature>
<dbReference type="SMART" id="SM00369">
    <property type="entry name" value="LRR_TYP"/>
    <property type="match status" value="4"/>
</dbReference>
<dbReference type="RefSeq" id="WP_217067865.1">
    <property type="nucleotide sequence ID" value="NZ_JAHQCS010000150.1"/>
</dbReference>
<evidence type="ECO:0000256" key="3">
    <source>
        <dbReference type="SAM" id="Phobius"/>
    </source>
</evidence>
<dbReference type="EMBL" id="JAHQCS010000150">
    <property type="protein sequence ID" value="MBU9713714.1"/>
    <property type="molecule type" value="Genomic_DNA"/>
</dbReference>
<keyword evidence="2" id="KW-0677">Repeat</keyword>
<dbReference type="InterPro" id="IPR026876">
    <property type="entry name" value="Fn3_assoc_repeat"/>
</dbReference>
<dbReference type="SMART" id="SM00365">
    <property type="entry name" value="LRR_SD22"/>
    <property type="match status" value="5"/>
</dbReference>
<protein>
    <submittedName>
        <fullName evidence="5">CotH kinase family protein</fullName>
    </submittedName>
</protein>
<gene>
    <name evidence="5" type="ORF">KS419_18460</name>
</gene>
<feature type="transmembrane region" description="Helical" evidence="3">
    <location>
        <begin position="9"/>
        <end position="28"/>
    </location>
</feature>
<keyword evidence="3" id="KW-0812">Transmembrane</keyword>
<dbReference type="Pfam" id="PF08757">
    <property type="entry name" value="CotH"/>
    <property type="match status" value="1"/>
</dbReference>
<dbReference type="PANTHER" id="PTHR46652:SF3">
    <property type="entry name" value="LEUCINE-RICH REPEAT-CONTAINING PROTEIN 9"/>
    <property type="match status" value="1"/>
</dbReference>
<keyword evidence="5" id="KW-0418">Kinase</keyword>
<keyword evidence="1" id="KW-0433">Leucine-rich repeat</keyword>
<evidence type="ECO:0000313" key="6">
    <source>
        <dbReference type="Proteomes" id="UP000784880"/>
    </source>
</evidence>
<evidence type="ECO:0000313" key="5">
    <source>
        <dbReference type="EMBL" id="MBU9713714.1"/>
    </source>
</evidence>
<comment type="caution">
    <text evidence="5">The sequence shown here is derived from an EMBL/GenBank/DDBJ whole genome shotgun (WGS) entry which is preliminary data.</text>
</comment>
<dbReference type="GO" id="GO:0016301">
    <property type="term" value="F:kinase activity"/>
    <property type="evidence" value="ECO:0007669"/>
    <property type="project" value="UniProtKB-KW"/>
</dbReference>
<sequence length="835" mass="96542">MNNKKRRQIIIILFPILLGGWIGAFYLVDSPGLDERPINVPEQETSAPSHEEEISDEPIIFQDPVFEKAVRNALDYPDGEFRHSQLKDIESLSLRNSNLIDIADLEHFTSLEKLDLRDNGIRDVDVLTSLPKLRDLNLRGNQIEEITALGFLTRLEELNLRENLVTDISPLQDLTALTDINLRYNRISNIQPLANLSNLQERLYLNGNPIVDYTPIYERYSYIAETDFELIPHFSHPGGFYDSEFHLELTSPYTDSNIYYTLDGSEPDPISNPENTYEYTEPIYIQDRTNEENVLSMIRTALDSAYTFWQPPAELVTKSTVVRANIVSGDGVTTETATHSFFISKDYSLPVIAINSHRDTFFHEETGLFVNGNWDNRGRDWEGISHMEFFEADGTLGFSQNIGVRIHGGWTREGPQKSLRLYARSDYGTNLIFHDIFHDTDNLAHKRLILRNSGNDFHRTMFRDGLIQTLVNHLKMDTQAFQPAIVFLNGEYWGIQNIRERYDDWYLLHQYGLNQEQVTILGNDGELDDGSPDGIEHYENLMSFVRENDLRPHENYAYVAEQIDIDNFIDYYVAQIYSANTDWPQNNVRMWRYNISEDVQTEEQVPFGHDGKWRWMLFDTDYGFGVQPGLGFAGGSNMDTNALIRLVGEEAYQILFHSLIENEIFREKFIQRFSDQLNTAFLPERVLEELETIYDIYKGEMSEHIARWNIPSSYGMWEQEVDVMRQFAQERPRYQWQHLQSFFNLEDTATVQVETDPEKGLVQINSIIVSEETPGVSDTALWEGNYFMGQPIEISAVPMEGYQFAGWEGELAGKDTVVEVLLTDNLSIEPIFEEE</sequence>
<dbReference type="InterPro" id="IPR003591">
    <property type="entry name" value="Leu-rich_rpt_typical-subtyp"/>
</dbReference>
<dbReference type="PANTHER" id="PTHR46652">
    <property type="entry name" value="LEUCINE-RICH REPEAT AND IQ DOMAIN-CONTAINING PROTEIN 1-RELATED"/>
    <property type="match status" value="1"/>
</dbReference>
<name>A0ABS6JJ59_9BACI</name>
<dbReference type="InterPro" id="IPR001611">
    <property type="entry name" value="Leu-rich_rpt"/>
</dbReference>
<keyword evidence="5" id="KW-0808">Transferase</keyword>
<accession>A0ABS6JJ59</accession>
<keyword evidence="3" id="KW-1133">Transmembrane helix</keyword>
<dbReference type="Proteomes" id="UP000784880">
    <property type="component" value="Unassembled WGS sequence"/>
</dbReference>
<evidence type="ECO:0000256" key="1">
    <source>
        <dbReference type="ARBA" id="ARBA00022614"/>
    </source>
</evidence>
<reference evidence="5 6" key="1">
    <citation type="submission" date="2021-06" db="EMBL/GenBank/DDBJ databases">
        <title>Bacillus sp. RD4P76, an endophyte from a halophyte.</title>
        <authorList>
            <person name="Sun J.-Q."/>
        </authorList>
    </citation>
    <scope>NUCLEOTIDE SEQUENCE [LARGE SCALE GENOMIC DNA]</scope>
    <source>
        <strain evidence="5 6">CGMCC 1.15917</strain>
    </source>
</reference>
<keyword evidence="3" id="KW-0472">Membrane</keyword>
<dbReference type="Pfam" id="PF12799">
    <property type="entry name" value="LRR_4"/>
    <property type="match status" value="2"/>
</dbReference>
<dbReference type="InterPro" id="IPR050836">
    <property type="entry name" value="SDS22/Internalin_LRR"/>
</dbReference>
<organism evidence="5 6">
    <name type="scientific">Evansella tamaricis</name>
    <dbReference type="NCBI Taxonomy" id="2069301"/>
    <lineage>
        <taxon>Bacteria</taxon>
        <taxon>Bacillati</taxon>
        <taxon>Bacillota</taxon>
        <taxon>Bacilli</taxon>
        <taxon>Bacillales</taxon>
        <taxon>Bacillaceae</taxon>
        <taxon>Evansella</taxon>
    </lineage>
</organism>
<dbReference type="InterPro" id="IPR025875">
    <property type="entry name" value="Leu-rich_rpt_4"/>
</dbReference>
<dbReference type="InterPro" id="IPR014867">
    <property type="entry name" value="Spore_coat_CotH_CotH2/3/7"/>
</dbReference>